<evidence type="ECO:0000259" key="1">
    <source>
        <dbReference type="PROSITE" id="PS50181"/>
    </source>
</evidence>
<evidence type="ECO:0000313" key="2">
    <source>
        <dbReference type="EMBL" id="KAF3105946.1"/>
    </source>
</evidence>
<comment type="caution">
    <text evidence="2">The sequence shown here is derived from an EMBL/GenBank/DDBJ whole genome shotgun (WGS) entry which is preliminary data.</text>
</comment>
<reference evidence="2 3" key="1">
    <citation type="submission" date="2019-06" db="EMBL/GenBank/DDBJ databases">
        <authorList>
            <person name="Palmer J.M."/>
        </authorList>
    </citation>
    <scope>NUCLEOTIDE SEQUENCE [LARGE SCALE GENOMIC DNA]</scope>
    <source>
        <strain evidence="2 3">TWF102</strain>
    </source>
</reference>
<name>A0A7C8JAA3_ORBOL</name>
<dbReference type="InterPro" id="IPR001810">
    <property type="entry name" value="F-box_dom"/>
</dbReference>
<dbReference type="CDD" id="cd09917">
    <property type="entry name" value="F-box_SF"/>
    <property type="match status" value="1"/>
</dbReference>
<dbReference type="EMBL" id="WIQW01000013">
    <property type="protein sequence ID" value="KAF3105946.1"/>
    <property type="molecule type" value="Genomic_DNA"/>
</dbReference>
<organism evidence="2 3">
    <name type="scientific">Orbilia oligospora</name>
    <name type="common">Nematode-trapping fungus</name>
    <name type="synonym">Arthrobotrys oligospora</name>
    <dbReference type="NCBI Taxonomy" id="2813651"/>
    <lineage>
        <taxon>Eukaryota</taxon>
        <taxon>Fungi</taxon>
        <taxon>Dikarya</taxon>
        <taxon>Ascomycota</taxon>
        <taxon>Pezizomycotina</taxon>
        <taxon>Orbiliomycetes</taxon>
        <taxon>Orbiliales</taxon>
        <taxon>Orbiliaceae</taxon>
        <taxon>Orbilia</taxon>
    </lineage>
</organism>
<proteinExistence type="predicted"/>
<gene>
    <name evidence="2" type="ORF">TWF102_001848</name>
</gene>
<sequence>MSTRSSSEIRAGSQNTNARTNLLHLPLEILWDVTSHIKPDGLASLVRVCKRTHEICIPRLYEVVVLSPADLTNPNTLLRDGNINLRHVRSVQVIGDMEEAGFWPVDLSDDAIERVLYDLRRPLDKFLSYLGKDTLQEFIWRTDLALGKSTADYLLQHQKKIQKLTLCRLSLPSILFVNGSPEDGNLDSGFLDFSTSLLNKDGLVWLDVRDVNSFEGLQYLLRAIVRNQNTLKRLRFGFPSYEAHKMAHNPAGIDNWSTKSVEDAIATCGVNLESTTQTMFPVLRSIEVSDFGVSADESQEAMSLINGAIKLRQVQSLKFRNCGYLDSTIWPLIASPLQISVLHLTIYRDFEVFYGFLEKQNSITTLSELRLVIRVRTESRFPDVRRHAKTLRVLYLTMVHNYDGLPRAAATGMIYMYPTPMCTIHQIMSLPRLQELAITFQSPNISRIKLDESSFPSLRVLWILSANGLIEPRQHRGGFFDLISMAPTPSLIEIAKTRKDHLDKIFGKASYYPNKLEIIGMGLKENYEHPEDILLIPKVLPHGYKLRPETELQGFDRVRKAVTALVPVSLSREEYSWIKIFELGKGNWGHRAWA</sequence>
<accession>A0A7C8JAA3</accession>
<dbReference type="AlphaFoldDB" id="A0A7C8JAA3"/>
<dbReference type="SUPFAM" id="SSF52047">
    <property type="entry name" value="RNI-like"/>
    <property type="match status" value="1"/>
</dbReference>
<dbReference type="Proteomes" id="UP000475325">
    <property type="component" value="Unassembled WGS sequence"/>
</dbReference>
<feature type="domain" description="F-box" evidence="1">
    <location>
        <begin position="19"/>
        <end position="55"/>
    </location>
</feature>
<dbReference type="PROSITE" id="PS50181">
    <property type="entry name" value="FBOX"/>
    <property type="match status" value="1"/>
</dbReference>
<evidence type="ECO:0000313" key="3">
    <source>
        <dbReference type="Proteomes" id="UP000475325"/>
    </source>
</evidence>
<protein>
    <recommendedName>
        <fullName evidence="1">F-box domain-containing protein</fullName>
    </recommendedName>
</protein>